<accession>A0A679FRQ7</accession>
<gene>
    <name evidence="1" type="ORF">GsuE55_21480</name>
</gene>
<dbReference type="RefSeq" id="WP_033018651.1">
    <property type="nucleotide sequence ID" value="NZ_AP022557.1"/>
</dbReference>
<dbReference type="Proteomes" id="UP000501421">
    <property type="component" value="Chromosome"/>
</dbReference>
<evidence type="ECO:0000313" key="1">
    <source>
        <dbReference type="EMBL" id="BBW97315.1"/>
    </source>
</evidence>
<dbReference type="EMBL" id="AP022557">
    <property type="protein sequence ID" value="BBW97315.1"/>
    <property type="molecule type" value="Genomic_DNA"/>
</dbReference>
<keyword evidence="2" id="KW-1185">Reference proteome</keyword>
<dbReference type="InterPro" id="IPR026838">
    <property type="entry name" value="YheC/D"/>
</dbReference>
<proteinExistence type="predicted"/>
<evidence type="ECO:0000313" key="2">
    <source>
        <dbReference type="Proteomes" id="UP000501421"/>
    </source>
</evidence>
<reference evidence="2" key="1">
    <citation type="journal article" date="2020" name="Microbiol. Resour. Announc.">
        <title>Complete Genome Sequence of Geobacillus sp. Strain E55-1, Isolated from Mine Geyser in Japan.</title>
        <authorList>
            <person name="Miyazaki K."/>
            <person name="Hase E."/>
            <person name="Tokito N."/>
        </authorList>
    </citation>
    <scope>NUCLEOTIDE SEQUENCE [LARGE SCALE GENOMIC DNA]</scope>
    <source>
        <strain evidence="2">E55-1</strain>
    </source>
</reference>
<evidence type="ECO:0008006" key="3">
    <source>
        <dbReference type="Google" id="ProtNLM"/>
    </source>
</evidence>
<protein>
    <recommendedName>
        <fullName evidence="3">ATP-grasp domain-containing protein</fullName>
    </recommendedName>
</protein>
<sequence>MITIGYQSDTGAWVGERLSEPYRFGSGRLVPAASLPDLTFPVRERAGRVGPLVGVLVSESSIPALLVGKKRWLETVVRSVHDAGGIAIVTTAAGVKENTVSGFVLVPASGRWIKASTPLPDVVYNRVKSRAEESDKRFQTAAARFDAGGIALINRSFFRKSDVYDALRADGRLWPHLLPTAPVRTADDVRAWLNRYSCVYVKKDDGAKGNGLFRLTVLPDRSVLCEHPGGRKRLRSLEALAPLLESGGYIAQAAARTDTWNGQRYDLRVLAHWRRGRYTMTGVGVRLAARRALTTHVFHGGTILPYAEVEKRIDEASLAQLIALSGERLSERFGFVGEFSADIGVGPNYELYVYEMNAKPMSFDEPDIEKRRLERLNELFASFAQLAP</sequence>
<dbReference type="Pfam" id="PF14398">
    <property type="entry name" value="ATPgrasp_YheCD"/>
    <property type="match status" value="1"/>
</dbReference>
<dbReference type="SUPFAM" id="SSF56059">
    <property type="entry name" value="Glutathione synthetase ATP-binding domain-like"/>
    <property type="match status" value="1"/>
</dbReference>
<name>A0A679FRQ7_9BACL</name>
<organism evidence="1 2">
    <name type="scientific">Geobacillus subterraneus</name>
    <dbReference type="NCBI Taxonomy" id="129338"/>
    <lineage>
        <taxon>Bacteria</taxon>
        <taxon>Bacillati</taxon>
        <taxon>Bacillota</taxon>
        <taxon>Bacilli</taxon>
        <taxon>Bacillales</taxon>
        <taxon>Anoxybacillaceae</taxon>
        <taxon>Geobacillus</taxon>
    </lineage>
</organism>
<dbReference type="AlphaFoldDB" id="A0A679FRQ7"/>